<dbReference type="EMBL" id="JXTC01000076">
    <property type="protein sequence ID" value="PON91149.1"/>
    <property type="molecule type" value="Genomic_DNA"/>
</dbReference>
<accession>A0A2P5F033</accession>
<protein>
    <submittedName>
        <fullName evidence="1">Uncharacterized protein</fullName>
    </submittedName>
</protein>
<reference evidence="2" key="1">
    <citation type="submission" date="2016-06" db="EMBL/GenBank/DDBJ databases">
        <title>Parallel loss of symbiosis genes in relatives of nitrogen-fixing non-legume Parasponia.</title>
        <authorList>
            <person name="Van Velzen R."/>
            <person name="Holmer R."/>
            <person name="Bu F."/>
            <person name="Rutten L."/>
            <person name="Van Zeijl A."/>
            <person name="Liu W."/>
            <person name="Santuari L."/>
            <person name="Cao Q."/>
            <person name="Sharma T."/>
            <person name="Shen D."/>
            <person name="Roswanjaya Y."/>
            <person name="Wardhani T."/>
            <person name="Kalhor M.S."/>
            <person name="Jansen J."/>
            <person name="Van den Hoogen J."/>
            <person name="Gungor B."/>
            <person name="Hartog M."/>
            <person name="Hontelez J."/>
            <person name="Verver J."/>
            <person name="Yang W.-C."/>
            <person name="Schijlen E."/>
            <person name="Repin R."/>
            <person name="Schilthuizen M."/>
            <person name="Schranz E."/>
            <person name="Heidstra R."/>
            <person name="Miyata K."/>
            <person name="Fedorova E."/>
            <person name="Kohlen W."/>
            <person name="Bisseling T."/>
            <person name="Smit S."/>
            <person name="Geurts R."/>
        </authorList>
    </citation>
    <scope>NUCLEOTIDE SEQUENCE [LARGE SCALE GENOMIC DNA]</scope>
    <source>
        <strain evidence="2">cv. RG33-2</strain>
    </source>
</reference>
<sequence length="82" mass="9620">MFRTYNISNAIVNRILPAHRIVDNEYQWIINSETKVNEVAEEEALKQAQDALEFNFVPFSALDQYKQRTAEVGKILIFKKLF</sequence>
<dbReference type="InParanoid" id="A0A2P5F033"/>
<keyword evidence="2" id="KW-1185">Reference proteome</keyword>
<evidence type="ECO:0000313" key="2">
    <source>
        <dbReference type="Proteomes" id="UP000237000"/>
    </source>
</evidence>
<dbReference type="Proteomes" id="UP000237000">
    <property type="component" value="Unassembled WGS sequence"/>
</dbReference>
<name>A0A2P5F033_TREOI</name>
<dbReference type="AlphaFoldDB" id="A0A2P5F033"/>
<gene>
    <name evidence="1" type="ORF">TorRG33x02_129650</name>
</gene>
<dbReference type="OrthoDB" id="1740937at2759"/>
<evidence type="ECO:0000313" key="1">
    <source>
        <dbReference type="EMBL" id="PON91149.1"/>
    </source>
</evidence>
<organism evidence="1 2">
    <name type="scientific">Trema orientale</name>
    <name type="common">Charcoal tree</name>
    <name type="synonym">Celtis orientalis</name>
    <dbReference type="NCBI Taxonomy" id="63057"/>
    <lineage>
        <taxon>Eukaryota</taxon>
        <taxon>Viridiplantae</taxon>
        <taxon>Streptophyta</taxon>
        <taxon>Embryophyta</taxon>
        <taxon>Tracheophyta</taxon>
        <taxon>Spermatophyta</taxon>
        <taxon>Magnoliopsida</taxon>
        <taxon>eudicotyledons</taxon>
        <taxon>Gunneridae</taxon>
        <taxon>Pentapetalae</taxon>
        <taxon>rosids</taxon>
        <taxon>fabids</taxon>
        <taxon>Rosales</taxon>
        <taxon>Cannabaceae</taxon>
        <taxon>Trema</taxon>
    </lineage>
</organism>
<proteinExistence type="predicted"/>
<comment type="caution">
    <text evidence="1">The sequence shown here is derived from an EMBL/GenBank/DDBJ whole genome shotgun (WGS) entry which is preliminary data.</text>
</comment>